<dbReference type="EMBL" id="FQWM01000008">
    <property type="protein sequence ID" value="SHH75931.1"/>
    <property type="molecule type" value="Genomic_DNA"/>
</dbReference>
<gene>
    <name evidence="2" type="ORF">SAMN04488044_3212</name>
</gene>
<reference evidence="3" key="1">
    <citation type="submission" date="2016-11" db="EMBL/GenBank/DDBJ databases">
        <authorList>
            <person name="Varghese N."/>
            <person name="Submissions S."/>
        </authorList>
    </citation>
    <scope>NUCLEOTIDE SEQUENCE [LARGE SCALE GENOMIC DNA]</scope>
    <source>
        <strain evidence="3">DSM 28223</strain>
    </source>
</reference>
<dbReference type="Proteomes" id="UP000184211">
    <property type="component" value="Unassembled WGS sequence"/>
</dbReference>
<feature type="transmembrane region" description="Helical" evidence="1">
    <location>
        <begin position="49"/>
        <end position="68"/>
    </location>
</feature>
<keyword evidence="1" id="KW-0812">Transmembrane</keyword>
<feature type="transmembrane region" description="Helical" evidence="1">
    <location>
        <begin position="6"/>
        <end position="28"/>
    </location>
</feature>
<evidence type="ECO:0000256" key="1">
    <source>
        <dbReference type="SAM" id="Phobius"/>
    </source>
</evidence>
<dbReference type="InterPro" id="IPR018678">
    <property type="entry name" value="DUF2160_TM"/>
</dbReference>
<name>A0A1M5VL16_9RHOB</name>
<dbReference type="Pfam" id="PF09928">
    <property type="entry name" value="DUF2160"/>
    <property type="match status" value="1"/>
</dbReference>
<dbReference type="RefSeq" id="WP_072794037.1">
    <property type="nucleotide sequence ID" value="NZ_FQWM01000008.1"/>
</dbReference>
<dbReference type="STRING" id="870908.SAMN04488044_3212"/>
<keyword evidence="3" id="KW-1185">Reference proteome</keyword>
<keyword evidence="1" id="KW-0472">Membrane</keyword>
<accession>A0A1M5VL16</accession>
<organism evidence="2 3">
    <name type="scientific">Cognatishimia maritima</name>
    <dbReference type="NCBI Taxonomy" id="870908"/>
    <lineage>
        <taxon>Bacteria</taxon>
        <taxon>Pseudomonadati</taxon>
        <taxon>Pseudomonadota</taxon>
        <taxon>Alphaproteobacteria</taxon>
        <taxon>Rhodobacterales</taxon>
        <taxon>Paracoccaceae</taxon>
        <taxon>Cognatishimia</taxon>
    </lineage>
</organism>
<protein>
    <submittedName>
        <fullName evidence="2">Predicted small integral membrane protein</fullName>
    </submittedName>
</protein>
<dbReference type="AlphaFoldDB" id="A0A1M5VL16"/>
<evidence type="ECO:0000313" key="3">
    <source>
        <dbReference type="Proteomes" id="UP000184211"/>
    </source>
</evidence>
<sequence>MLEWMAWTPITAVFFIVIASILAFMTVLERIKPTVPRQGVMQISTTRGERLFIALLATGWINILWIAFTDFNQWGALALGLTVSALIMARG</sequence>
<proteinExistence type="predicted"/>
<evidence type="ECO:0000313" key="2">
    <source>
        <dbReference type="EMBL" id="SHH75931.1"/>
    </source>
</evidence>
<keyword evidence="1" id="KW-1133">Transmembrane helix</keyword>
<dbReference type="OrthoDB" id="5420630at2"/>